<dbReference type="CDD" id="cd00130">
    <property type="entry name" value="PAS"/>
    <property type="match status" value="1"/>
</dbReference>
<proteinExistence type="predicted"/>
<dbReference type="Gene3D" id="1.10.287.130">
    <property type="match status" value="1"/>
</dbReference>
<evidence type="ECO:0000313" key="5">
    <source>
        <dbReference type="Proteomes" id="UP000451233"/>
    </source>
</evidence>
<dbReference type="SUPFAM" id="SSF55785">
    <property type="entry name" value="PYP-like sensor domain (PAS domain)"/>
    <property type="match status" value="1"/>
</dbReference>
<keyword evidence="5" id="KW-1185">Reference proteome</keyword>
<dbReference type="GO" id="GO:0000155">
    <property type="term" value="F:phosphorelay sensor kinase activity"/>
    <property type="evidence" value="ECO:0007669"/>
    <property type="project" value="InterPro"/>
</dbReference>
<evidence type="ECO:0000256" key="2">
    <source>
        <dbReference type="ARBA" id="ARBA00012438"/>
    </source>
</evidence>
<dbReference type="RefSeq" id="WP_160905764.1">
    <property type="nucleotide sequence ID" value="NZ_WVHS01000001.1"/>
</dbReference>
<dbReference type="InterPro" id="IPR013656">
    <property type="entry name" value="PAS_4"/>
</dbReference>
<dbReference type="Pfam" id="PF08448">
    <property type="entry name" value="PAS_4"/>
    <property type="match status" value="1"/>
</dbReference>
<evidence type="ECO:0000313" key="4">
    <source>
        <dbReference type="EMBL" id="MXV14817.1"/>
    </source>
</evidence>
<dbReference type="InterPro" id="IPR003661">
    <property type="entry name" value="HisK_dim/P_dom"/>
</dbReference>
<accession>A0A7K1XVI3</accession>
<dbReference type="InterPro" id="IPR000014">
    <property type="entry name" value="PAS"/>
</dbReference>
<dbReference type="Proteomes" id="UP000451233">
    <property type="component" value="Unassembled WGS sequence"/>
</dbReference>
<feature type="domain" description="PAS fold-4" evidence="3">
    <location>
        <begin position="23"/>
        <end position="123"/>
    </location>
</feature>
<sequence>MHPATDFTAMKELFHHSAYYYMICVAPDGSYAYINNRYANNFKHVSADFIGQPFYITMHPDDIPAVTAAGQACYQNPGKLFPVVIRKHNGNNEYIITQWEFSLMCDSDGMPTGVFCLGHDITEYEKAKESVTVINKDLSTKNELLGTIAFEQSHEVRAPLANIMGLVDIINSMEPGADIAPLLAMLGESSRQLDGVITRIVNKIRVPEPENR</sequence>
<dbReference type="EMBL" id="WVHS01000001">
    <property type="protein sequence ID" value="MXV14817.1"/>
    <property type="molecule type" value="Genomic_DNA"/>
</dbReference>
<evidence type="ECO:0000259" key="3">
    <source>
        <dbReference type="Pfam" id="PF08448"/>
    </source>
</evidence>
<reference evidence="4 5" key="1">
    <citation type="submission" date="2019-11" db="EMBL/GenBank/DDBJ databases">
        <title>Pedobacter sp. HMF7056 Genome sequencing and assembly.</title>
        <authorList>
            <person name="Kang H."/>
            <person name="Kim H."/>
            <person name="Joh K."/>
        </authorList>
    </citation>
    <scope>NUCLEOTIDE SEQUENCE [LARGE SCALE GENOMIC DNA]</scope>
    <source>
        <strain evidence="4 5">HMF7056</strain>
    </source>
</reference>
<comment type="catalytic activity">
    <reaction evidence="1">
        <text>ATP + protein L-histidine = ADP + protein N-phospho-L-histidine.</text>
        <dbReference type="EC" id="2.7.13.3"/>
    </reaction>
</comment>
<evidence type="ECO:0000256" key="1">
    <source>
        <dbReference type="ARBA" id="ARBA00000085"/>
    </source>
</evidence>
<dbReference type="EC" id="2.7.13.3" evidence="2"/>
<dbReference type="InterPro" id="IPR036097">
    <property type="entry name" value="HisK_dim/P_sf"/>
</dbReference>
<organism evidence="4 5">
    <name type="scientific">Hufsiella ginkgonis</name>
    <dbReference type="NCBI Taxonomy" id="2695274"/>
    <lineage>
        <taxon>Bacteria</taxon>
        <taxon>Pseudomonadati</taxon>
        <taxon>Bacteroidota</taxon>
        <taxon>Sphingobacteriia</taxon>
        <taxon>Sphingobacteriales</taxon>
        <taxon>Sphingobacteriaceae</taxon>
        <taxon>Hufsiella</taxon>
    </lineage>
</organism>
<dbReference type="Gene3D" id="3.30.450.20">
    <property type="entry name" value="PAS domain"/>
    <property type="match status" value="1"/>
</dbReference>
<dbReference type="SUPFAM" id="SSF47384">
    <property type="entry name" value="Homodimeric domain of signal transducing histidine kinase"/>
    <property type="match status" value="1"/>
</dbReference>
<name>A0A7K1XVI3_9SPHI</name>
<comment type="caution">
    <text evidence="4">The sequence shown here is derived from an EMBL/GenBank/DDBJ whole genome shotgun (WGS) entry which is preliminary data.</text>
</comment>
<dbReference type="AlphaFoldDB" id="A0A7K1XVI3"/>
<dbReference type="InterPro" id="IPR035965">
    <property type="entry name" value="PAS-like_dom_sf"/>
</dbReference>
<dbReference type="CDD" id="cd00082">
    <property type="entry name" value="HisKA"/>
    <property type="match status" value="1"/>
</dbReference>
<protein>
    <recommendedName>
        <fullName evidence="2">histidine kinase</fullName>
        <ecNumber evidence="2">2.7.13.3</ecNumber>
    </recommendedName>
</protein>
<gene>
    <name evidence="4" type="ORF">GS398_05870</name>
</gene>